<dbReference type="InterPro" id="IPR008972">
    <property type="entry name" value="Cupredoxin"/>
</dbReference>
<dbReference type="SUPFAM" id="SSF49503">
    <property type="entry name" value="Cupredoxins"/>
    <property type="match status" value="2"/>
</dbReference>
<dbReference type="GO" id="GO:0046872">
    <property type="term" value="F:metal ion binding"/>
    <property type="evidence" value="ECO:0007669"/>
    <property type="project" value="InterPro"/>
</dbReference>
<comment type="caution">
    <text evidence="3">The sequence shown here is derived from an EMBL/GenBank/DDBJ whole genome shotgun (WGS) entry which is preliminary data.</text>
</comment>
<dbReference type="InterPro" id="IPR036163">
    <property type="entry name" value="HMA_dom_sf"/>
</dbReference>
<reference evidence="3 4" key="1">
    <citation type="journal article" date="2016" name="Nat. Commun.">
        <title>Thousands of microbial genomes shed light on interconnected biogeochemical processes in an aquifer system.</title>
        <authorList>
            <person name="Anantharaman K."/>
            <person name="Brown C.T."/>
            <person name="Hug L.A."/>
            <person name="Sharon I."/>
            <person name="Castelle C.J."/>
            <person name="Probst A.J."/>
            <person name="Thomas B.C."/>
            <person name="Singh A."/>
            <person name="Wilkins M.J."/>
            <person name="Karaoz U."/>
            <person name="Brodie E.L."/>
            <person name="Williams K.H."/>
            <person name="Hubbard S.S."/>
            <person name="Banfield J.F."/>
        </authorList>
    </citation>
    <scope>NUCLEOTIDE SEQUENCE [LARGE SCALE GENOMIC DNA]</scope>
</reference>
<feature type="transmembrane region" description="Helical" evidence="1">
    <location>
        <begin position="286"/>
        <end position="312"/>
    </location>
</feature>
<protein>
    <recommendedName>
        <fullName evidence="2">HMA domain-containing protein</fullName>
    </recommendedName>
</protein>
<feature type="transmembrane region" description="Helical" evidence="1">
    <location>
        <begin position="202"/>
        <end position="223"/>
    </location>
</feature>
<dbReference type="InterPro" id="IPR039447">
    <property type="entry name" value="UreH-like_TM_dom"/>
</dbReference>
<dbReference type="PANTHER" id="PTHR42208">
    <property type="entry name" value="HEAVY METAL TRANSPORTER-RELATED"/>
    <property type="match status" value="1"/>
</dbReference>
<proteinExistence type="predicted"/>
<dbReference type="Pfam" id="PF13386">
    <property type="entry name" value="DsbD_2"/>
    <property type="match status" value="1"/>
</dbReference>
<dbReference type="InterPro" id="IPR028096">
    <property type="entry name" value="EfeO_Cupredoxin"/>
</dbReference>
<dbReference type="SUPFAM" id="SSF55008">
    <property type="entry name" value="HMA, heavy metal-associated domain"/>
    <property type="match status" value="1"/>
</dbReference>
<feature type="transmembrane region" description="Helical" evidence="1">
    <location>
        <begin position="125"/>
        <end position="146"/>
    </location>
</feature>
<keyword evidence="1" id="KW-1133">Transmembrane helix</keyword>
<dbReference type="Gene3D" id="2.60.40.420">
    <property type="entry name" value="Cupredoxins - blue copper proteins"/>
    <property type="match status" value="2"/>
</dbReference>
<dbReference type="AlphaFoldDB" id="A0A1G2JLQ3"/>
<dbReference type="Proteomes" id="UP000178935">
    <property type="component" value="Unassembled WGS sequence"/>
</dbReference>
<feature type="transmembrane region" description="Helical" evidence="1">
    <location>
        <begin position="176"/>
        <end position="196"/>
    </location>
</feature>
<keyword evidence="1" id="KW-0812">Transmembrane</keyword>
<name>A0A1G2JLQ3_9BACT</name>
<dbReference type="Pfam" id="PF00403">
    <property type="entry name" value="HMA"/>
    <property type="match status" value="1"/>
</dbReference>
<feature type="transmembrane region" description="Helical" evidence="1">
    <location>
        <begin position="259"/>
        <end position="280"/>
    </location>
</feature>
<dbReference type="PANTHER" id="PTHR42208:SF1">
    <property type="entry name" value="HEAVY METAL TRANSPORTER"/>
    <property type="match status" value="1"/>
</dbReference>
<dbReference type="EMBL" id="MHPU01000044">
    <property type="protein sequence ID" value="OGZ87401.1"/>
    <property type="molecule type" value="Genomic_DNA"/>
</dbReference>
<organism evidence="3 4">
    <name type="scientific">Candidatus Staskawiczbacteria bacterium RIFOXYD1_FULL_32_13</name>
    <dbReference type="NCBI Taxonomy" id="1802234"/>
    <lineage>
        <taxon>Bacteria</taxon>
        <taxon>Candidatus Staskawicziibacteriota</taxon>
    </lineage>
</organism>
<evidence type="ECO:0000313" key="3">
    <source>
        <dbReference type="EMBL" id="OGZ87401.1"/>
    </source>
</evidence>
<gene>
    <name evidence="3" type="ORF">A2561_04935</name>
</gene>
<feature type="transmembrane region" description="Helical" evidence="1">
    <location>
        <begin position="324"/>
        <end position="340"/>
    </location>
</feature>
<feature type="domain" description="HMA" evidence="2">
    <location>
        <begin position="2"/>
        <end position="68"/>
    </location>
</feature>
<accession>A0A1G2JLQ3</accession>
<dbReference type="CDD" id="cd00371">
    <property type="entry name" value="HMA"/>
    <property type="match status" value="1"/>
</dbReference>
<feature type="transmembrane region" description="Helical" evidence="1">
    <location>
        <begin position="88"/>
        <end position="105"/>
    </location>
</feature>
<dbReference type="PROSITE" id="PS50846">
    <property type="entry name" value="HMA_2"/>
    <property type="match status" value="1"/>
</dbReference>
<keyword evidence="1" id="KW-0472">Membrane</keyword>
<sequence length="616" mass="65543">MKQHIYKVNGMHCASCEILIEKKLLEIDDVKSVDASTSKGEVVVNSENEKPSLHKLNEMFKKENYTFSEIQNIANENQQKNKKGMNSTLVAFDIALVIIVLFLFLNNSGVSGLLNVSSGSSLATFLGLGLLAGISSCAALVGGIVLSMSKQWSELYSNPSNSSKQATTSQKLQPHIMFNVGRIVSYAVLGGILGMIGSKLQISFQFTSFLVIVVSFLMIALGLQMLGVKALRKFQFSLPKSMTRNIADEKKFSGKYMPFAMGALTFFLPCGFTITAQGMALLSGSAIQGGLITGAFALGTAPALLLIGLSSVKFISNPRFAEKFSKVAGFLILFFALFNINSQMNVLGFTGFGDLFNNSQNISQIDQKDLPLIVAGKQVIKMEANSNGYKPNYFKVRVGVPVRWEITDTGTSGCTNAVISKSLFSDSIPLTPGKVSVKEFTVQKVGKYKFSCWMGMVTGIIEAVDVSSASKSNSVVQVANATTGQNTAVTNKGSTCGGGGGGCGCGGGSNIKKDTSNTVAQVQGNTQVINATYTSNNYLAPNAFEVKAGTKVKLTIDVKDSGSGCGSAIKIPGLYENAINLSAGNIINMEFTPTSLGNYDITCGMEMMNFGSIQVN</sequence>
<dbReference type="Gene3D" id="3.30.70.100">
    <property type="match status" value="1"/>
</dbReference>
<dbReference type="InterPro" id="IPR006121">
    <property type="entry name" value="HMA_dom"/>
</dbReference>
<evidence type="ECO:0000259" key="2">
    <source>
        <dbReference type="PROSITE" id="PS50846"/>
    </source>
</evidence>
<evidence type="ECO:0000256" key="1">
    <source>
        <dbReference type="SAM" id="Phobius"/>
    </source>
</evidence>
<evidence type="ECO:0000313" key="4">
    <source>
        <dbReference type="Proteomes" id="UP000178935"/>
    </source>
</evidence>
<dbReference type="Pfam" id="PF13473">
    <property type="entry name" value="Cupredoxin_1"/>
    <property type="match status" value="2"/>
</dbReference>